<evidence type="ECO:0000259" key="8">
    <source>
        <dbReference type="Pfam" id="PF02463"/>
    </source>
</evidence>
<dbReference type="Pfam" id="PF02463">
    <property type="entry name" value="SMC_N"/>
    <property type="match status" value="1"/>
</dbReference>
<evidence type="ECO:0000313" key="9">
    <source>
        <dbReference type="Proteomes" id="UP000887578"/>
    </source>
</evidence>
<dbReference type="InterPro" id="IPR027417">
    <property type="entry name" value="P-loop_NTPase"/>
</dbReference>
<evidence type="ECO:0000256" key="1">
    <source>
        <dbReference type="ARBA" id="ARBA00004123"/>
    </source>
</evidence>
<evidence type="ECO:0000256" key="4">
    <source>
        <dbReference type="ARBA" id="ARBA00023054"/>
    </source>
</evidence>
<dbReference type="InterPro" id="IPR003395">
    <property type="entry name" value="RecF/RecN/SMC_N"/>
</dbReference>
<dbReference type="SUPFAM" id="SSF52540">
    <property type="entry name" value="P-loop containing nucleoside triphosphate hydrolases"/>
    <property type="match status" value="1"/>
</dbReference>
<keyword evidence="5" id="KW-0539">Nucleus</keyword>
<evidence type="ECO:0000256" key="6">
    <source>
        <dbReference type="SAM" id="Coils"/>
    </source>
</evidence>
<dbReference type="AlphaFoldDB" id="A0A914QLA8"/>
<evidence type="ECO:0000256" key="3">
    <source>
        <dbReference type="ARBA" id="ARBA00022840"/>
    </source>
</evidence>
<dbReference type="Proteomes" id="UP000887578">
    <property type="component" value="Unplaced"/>
</dbReference>
<feature type="region of interest" description="Disordered" evidence="7">
    <location>
        <begin position="325"/>
        <end position="374"/>
    </location>
</feature>
<dbReference type="Gene3D" id="3.40.50.300">
    <property type="entry name" value="P-loop containing nucleotide triphosphate hydrolases"/>
    <property type="match status" value="1"/>
</dbReference>
<name>A0A914QLA8_9BILA</name>
<dbReference type="PANTHER" id="PTHR18937:SF172">
    <property type="entry name" value="STRUCTURAL MAINTENANCE OF CHROMOSOMES PROTEIN"/>
    <property type="match status" value="1"/>
</dbReference>
<organism evidence="9 10">
    <name type="scientific">Panagrolaimus davidi</name>
    <dbReference type="NCBI Taxonomy" id="227884"/>
    <lineage>
        <taxon>Eukaryota</taxon>
        <taxon>Metazoa</taxon>
        <taxon>Ecdysozoa</taxon>
        <taxon>Nematoda</taxon>
        <taxon>Chromadorea</taxon>
        <taxon>Rhabditida</taxon>
        <taxon>Tylenchina</taxon>
        <taxon>Panagrolaimomorpha</taxon>
        <taxon>Panagrolaimoidea</taxon>
        <taxon>Panagrolaimidae</taxon>
        <taxon>Panagrolaimus</taxon>
    </lineage>
</organism>
<dbReference type="GO" id="GO:0000796">
    <property type="term" value="C:condensin complex"/>
    <property type="evidence" value="ECO:0007669"/>
    <property type="project" value="TreeGrafter"/>
</dbReference>
<evidence type="ECO:0000256" key="7">
    <source>
        <dbReference type="SAM" id="MobiDB-lite"/>
    </source>
</evidence>
<sequence length="654" mass="74310">MRISFGANKRFRVITKNGEAVDISGTLTGGGNAVRRGRINTNVQVMAATENHEDLIPRINEKKILLDEIRAEILSLRNTVEIKSRQFDQAKIEFRRCSQTIEQSKSELKTAENTVKELTQKFAETNVKEELKKVREKIEQLEEKRNNMTEAAEKVKRDFDEISRKIDAIYEEISGTLKKEVDEKKSRQTEIEGNIKTLRTAASKAEIDLKKSNEKLENMQKARETEKIKDRLEADQAVIDGINEKEVGLKREIANGNDEIAKLKDEVKHVEAKFAEITTKIEKLKTYDIKEILADKTLEKDKKTASKKKKKNTKTATTAIFCELNENSDESDLSSSDSEDDNEEEDKREVRSTTSAASSKAKAAADSNDENSGILPTYSAEEIAEFDSNEIQCQLNIVENERAGIEVAMNLNLIEEYRTKLRECKKEGQILKEITAKRDKIRNRLGELKRLRVEEFMEGFTEIAISLKEQYQKLTMGGDADLELVDPMDPYSEGIKFCVRPKGKGWRPMNLTSGGEKTLSSLSLVFALHHFRPTPFYVMDEIDAALDARNVMLIAHFVKERAETAQFIIISLREQMFNLADRLIGIFKVNDCTQNVVTPGLECIEDAAAATESHEFIIGTDAEKESVIRNKLRRRLEEDETDNVAAPKRARKVM</sequence>
<dbReference type="GO" id="GO:0005524">
    <property type="term" value="F:ATP binding"/>
    <property type="evidence" value="ECO:0007669"/>
    <property type="project" value="UniProtKB-KW"/>
</dbReference>
<feature type="compositionally biased region" description="Acidic residues" evidence="7">
    <location>
        <begin position="326"/>
        <end position="344"/>
    </location>
</feature>
<reference evidence="10" key="1">
    <citation type="submission" date="2022-11" db="UniProtKB">
        <authorList>
            <consortium name="WormBaseParasite"/>
        </authorList>
    </citation>
    <scope>IDENTIFICATION</scope>
</reference>
<evidence type="ECO:0000256" key="2">
    <source>
        <dbReference type="ARBA" id="ARBA00022741"/>
    </source>
</evidence>
<dbReference type="PANTHER" id="PTHR18937">
    <property type="entry name" value="STRUCTURAL MAINTENANCE OF CHROMOSOMES SMC FAMILY MEMBER"/>
    <property type="match status" value="1"/>
</dbReference>
<evidence type="ECO:0000256" key="5">
    <source>
        <dbReference type="ARBA" id="ARBA00023242"/>
    </source>
</evidence>
<accession>A0A914QLA8</accession>
<feature type="compositionally biased region" description="Low complexity" evidence="7">
    <location>
        <begin position="352"/>
        <end position="372"/>
    </location>
</feature>
<protein>
    <submittedName>
        <fullName evidence="10">RecF/RecN/SMC N-terminal domain-containing protein</fullName>
    </submittedName>
</protein>
<dbReference type="GO" id="GO:0007076">
    <property type="term" value="P:mitotic chromosome condensation"/>
    <property type="evidence" value="ECO:0007669"/>
    <property type="project" value="TreeGrafter"/>
</dbReference>
<keyword evidence="3" id="KW-0067">ATP-binding</keyword>
<dbReference type="SUPFAM" id="SSF75553">
    <property type="entry name" value="Smc hinge domain"/>
    <property type="match status" value="1"/>
</dbReference>
<feature type="domain" description="RecF/RecN/SMC N-terminal" evidence="8">
    <location>
        <begin position="86"/>
        <end position="593"/>
    </location>
</feature>
<evidence type="ECO:0000313" key="10">
    <source>
        <dbReference type="WBParaSite" id="PDA_v2.g3050.t1"/>
    </source>
</evidence>
<keyword evidence="4 6" id="KW-0175">Coiled coil</keyword>
<dbReference type="WBParaSite" id="PDA_v2.g3050.t1">
    <property type="protein sequence ID" value="PDA_v2.g3050.t1"/>
    <property type="gene ID" value="PDA_v2.g3050"/>
</dbReference>
<dbReference type="Gene3D" id="1.10.287.1490">
    <property type="match status" value="1"/>
</dbReference>
<feature type="coiled-coil region" evidence="6">
    <location>
        <begin position="59"/>
        <end position="280"/>
    </location>
</feature>
<keyword evidence="9" id="KW-1185">Reference proteome</keyword>
<keyword evidence="2" id="KW-0547">Nucleotide-binding</keyword>
<proteinExistence type="predicted"/>
<dbReference type="InterPro" id="IPR036277">
    <property type="entry name" value="SMC_hinge_sf"/>
</dbReference>
<comment type="subcellular location">
    <subcellularLocation>
        <location evidence="1">Nucleus</location>
    </subcellularLocation>
</comment>
<dbReference type="GO" id="GO:0005634">
    <property type="term" value="C:nucleus"/>
    <property type="evidence" value="ECO:0007669"/>
    <property type="project" value="UniProtKB-SubCell"/>
</dbReference>